<keyword evidence="5" id="KW-1185">Reference proteome</keyword>
<dbReference type="PROSITE" id="PS51085">
    <property type="entry name" value="2FE2S_FER_2"/>
    <property type="match status" value="1"/>
</dbReference>
<dbReference type="InterPro" id="IPR017938">
    <property type="entry name" value="Riboflavin_synthase-like_b-brl"/>
</dbReference>
<protein>
    <submittedName>
        <fullName evidence="4">FAD-binding oxidoreductase</fullName>
    </submittedName>
</protein>
<dbReference type="InterPro" id="IPR017927">
    <property type="entry name" value="FAD-bd_FR_type"/>
</dbReference>
<dbReference type="InterPro" id="IPR001709">
    <property type="entry name" value="Flavoprot_Pyr_Nucl_cyt_Rdtase"/>
</dbReference>
<dbReference type="Pfam" id="PF00111">
    <property type="entry name" value="Fer2"/>
    <property type="match status" value="1"/>
</dbReference>
<dbReference type="Gene3D" id="2.40.30.10">
    <property type="entry name" value="Translation factors"/>
    <property type="match status" value="1"/>
</dbReference>
<dbReference type="SUPFAM" id="SSF54292">
    <property type="entry name" value="2Fe-2S ferredoxin-like"/>
    <property type="match status" value="1"/>
</dbReference>
<dbReference type="EMBL" id="BAABDM010000001">
    <property type="protein sequence ID" value="GAA4083230.1"/>
    <property type="molecule type" value="Genomic_DNA"/>
</dbReference>
<dbReference type="Gene3D" id="3.10.20.30">
    <property type="match status" value="1"/>
</dbReference>
<reference evidence="5" key="1">
    <citation type="journal article" date="2019" name="Int. J. Syst. Evol. Microbiol.">
        <title>The Global Catalogue of Microorganisms (GCM) 10K type strain sequencing project: providing services to taxonomists for standard genome sequencing and annotation.</title>
        <authorList>
            <consortium name="The Broad Institute Genomics Platform"/>
            <consortium name="The Broad Institute Genome Sequencing Center for Infectious Disease"/>
            <person name="Wu L."/>
            <person name="Ma J."/>
        </authorList>
    </citation>
    <scope>NUCLEOTIDE SEQUENCE [LARGE SCALE GENOMIC DNA]</scope>
    <source>
        <strain evidence="5">JCM 17304</strain>
    </source>
</reference>
<dbReference type="PANTHER" id="PTHR47354:SF3">
    <property type="entry name" value="OXIDOREDUCTASE-RELATED"/>
    <property type="match status" value="1"/>
</dbReference>
<evidence type="ECO:0000256" key="1">
    <source>
        <dbReference type="ARBA" id="ARBA00034078"/>
    </source>
</evidence>
<dbReference type="InterPro" id="IPR001433">
    <property type="entry name" value="OxRdtase_FAD/NAD-bd"/>
</dbReference>
<dbReference type="RefSeq" id="WP_344931886.1">
    <property type="nucleotide sequence ID" value="NZ_BAABDM010000001.1"/>
</dbReference>
<evidence type="ECO:0000313" key="4">
    <source>
        <dbReference type="EMBL" id="GAA4083230.1"/>
    </source>
</evidence>
<feature type="domain" description="FAD-binding FR-type" evidence="3">
    <location>
        <begin position="89"/>
        <end position="184"/>
    </location>
</feature>
<comment type="caution">
    <text evidence="4">The sequence shown here is derived from an EMBL/GenBank/DDBJ whole genome shotgun (WGS) entry which is preliminary data.</text>
</comment>
<dbReference type="Pfam" id="PF00970">
    <property type="entry name" value="FAD_binding_6"/>
    <property type="match status" value="1"/>
</dbReference>
<dbReference type="Proteomes" id="UP001500392">
    <property type="component" value="Unassembled WGS sequence"/>
</dbReference>
<dbReference type="SUPFAM" id="SSF63380">
    <property type="entry name" value="Riboflavin synthase domain-like"/>
    <property type="match status" value="1"/>
</dbReference>
<evidence type="ECO:0000313" key="5">
    <source>
        <dbReference type="Proteomes" id="UP001500392"/>
    </source>
</evidence>
<gene>
    <name evidence="4" type="ORF">GCM10022414_02450</name>
</gene>
<accession>A0ABP7W7W2</accession>
<sequence length="323" mass="36230">MRTITFNGQRFSVLDDENVLDTLLRNNIAIAHGCRAGACQACMLMAKADQIPDDCQHGLSKVRIQQGYFLSCCCEPEQDMDIQLPDLKAEKHLATVTEKRLLSARTLSLRLQCRLRWRAGQYITLWLNDSARCYSIASVASIDDFIELHIQVYPDGAVSPSLANNINVGDALAIQGPFGECVYDNKQNQQNLLLIASGTGLAPLLGVARDALSQNHQHPIHLLFRSKQASDFYAVDALRKLKDQYPQFSFSLNSDEPAPDTKDSSTDTWQLHLRTHFAELRGSRVYICGSDEFVRQARKQCFMQGATARDIICEAFINFSPER</sequence>
<organism evidence="4 5">
    <name type="scientific">Zhongshania borealis</name>
    <dbReference type="NCBI Taxonomy" id="889488"/>
    <lineage>
        <taxon>Bacteria</taxon>
        <taxon>Pseudomonadati</taxon>
        <taxon>Pseudomonadota</taxon>
        <taxon>Gammaproteobacteria</taxon>
        <taxon>Cellvibrionales</taxon>
        <taxon>Spongiibacteraceae</taxon>
        <taxon>Zhongshania</taxon>
    </lineage>
</organism>
<dbReference type="InterPro" id="IPR008333">
    <property type="entry name" value="Cbr1-like_FAD-bd_dom"/>
</dbReference>
<dbReference type="InterPro" id="IPR050415">
    <property type="entry name" value="MRET"/>
</dbReference>
<proteinExistence type="predicted"/>
<dbReference type="SUPFAM" id="SSF52343">
    <property type="entry name" value="Ferredoxin reductase-like, C-terminal NADP-linked domain"/>
    <property type="match status" value="1"/>
</dbReference>
<evidence type="ECO:0000259" key="3">
    <source>
        <dbReference type="PROSITE" id="PS51384"/>
    </source>
</evidence>
<name>A0ABP7W7W2_9GAMM</name>
<dbReference type="InterPro" id="IPR039261">
    <property type="entry name" value="FNR_nucleotide-bd"/>
</dbReference>
<dbReference type="InterPro" id="IPR001041">
    <property type="entry name" value="2Fe-2S_ferredoxin-type"/>
</dbReference>
<dbReference type="PRINTS" id="PR00371">
    <property type="entry name" value="FPNCR"/>
</dbReference>
<dbReference type="CDD" id="cd00207">
    <property type="entry name" value="fer2"/>
    <property type="match status" value="1"/>
</dbReference>
<dbReference type="PRINTS" id="PR00410">
    <property type="entry name" value="PHEHYDRXLASE"/>
</dbReference>
<dbReference type="InterPro" id="IPR036010">
    <property type="entry name" value="2Fe-2S_ferredoxin-like_sf"/>
</dbReference>
<dbReference type="Gene3D" id="3.40.50.80">
    <property type="entry name" value="Nucleotide-binding domain of ferredoxin-NADP reductase (FNR) module"/>
    <property type="match status" value="1"/>
</dbReference>
<feature type="domain" description="2Fe-2S ferredoxin-type" evidence="2">
    <location>
        <begin position="2"/>
        <end position="88"/>
    </location>
</feature>
<comment type="cofactor">
    <cofactor evidence="1">
        <name>[2Fe-2S] cluster</name>
        <dbReference type="ChEBI" id="CHEBI:190135"/>
    </cofactor>
</comment>
<evidence type="ECO:0000259" key="2">
    <source>
        <dbReference type="PROSITE" id="PS51085"/>
    </source>
</evidence>
<dbReference type="PROSITE" id="PS51384">
    <property type="entry name" value="FAD_FR"/>
    <property type="match status" value="1"/>
</dbReference>
<dbReference type="PANTHER" id="PTHR47354">
    <property type="entry name" value="NADH OXIDOREDUCTASE HCR"/>
    <property type="match status" value="1"/>
</dbReference>
<dbReference type="InterPro" id="IPR012675">
    <property type="entry name" value="Beta-grasp_dom_sf"/>
</dbReference>
<dbReference type="Pfam" id="PF00175">
    <property type="entry name" value="NAD_binding_1"/>
    <property type="match status" value="1"/>
</dbReference>